<keyword evidence="15" id="KW-1185">Reference proteome</keyword>
<dbReference type="GO" id="GO:0006281">
    <property type="term" value="P:DNA repair"/>
    <property type="evidence" value="ECO:0007669"/>
    <property type="project" value="TreeGrafter"/>
</dbReference>
<evidence type="ECO:0000256" key="7">
    <source>
        <dbReference type="ARBA" id="ARBA00022853"/>
    </source>
</evidence>
<evidence type="ECO:0000256" key="9">
    <source>
        <dbReference type="ARBA" id="ARBA00029821"/>
    </source>
</evidence>
<evidence type="ECO:0000259" key="13">
    <source>
        <dbReference type="PROSITE" id="PS51569"/>
    </source>
</evidence>
<evidence type="ECO:0000256" key="12">
    <source>
        <dbReference type="SAM" id="MobiDB-lite"/>
    </source>
</evidence>
<dbReference type="PANTHER" id="PTHR21451">
    <property type="entry name" value="HISTONE H3 METHYLTRANSFERASE"/>
    <property type="match status" value="1"/>
</dbReference>
<comment type="catalytic activity">
    <reaction evidence="10 11">
        <text>L-lysyl(79)-[histone H3] + 3 S-adenosyl-L-methionine = N(6),N(6),N(6)-trimethyl-L-lysyl(79)-[histone H3] + 3 S-adenosyl-L-homocysteine + 3 H(+)</text>
        <dbReference type="Rhea" id="RHEA:60328"/>
        <dbReference type="Rhea" id="RHEA-COMP:15549"/>
        <dbReference type="Rhea" id="RHEA-COMP:15552"/>
        <dbReference type="ChEBI" id="CHEBI:15378"/>
        <dbReference type="ChEBI" id="CHEBI:29969"/>
        <dbReference type="ChEBI" id="CHEBI:57856"/>
        <dbReference type="ChEBI" id="CHEBI:59789"/>
        <dbReference type="ChEBI" id="CHEBI:61961"/>
        <dbReference type="EC" id="2.1.1.360"/>
    </reaction>
</comment>
<dbReference type="GO" id="GO:0000077">
    <property type="term" value="P:DNA damage checkpoint signaling"/>
    <property type="evidence" value="ECO:0007669"/>
    <property type="project" value="TreeGrafter"/>
</dbReference>
<evidence type="ECO:0000256" key="2">
    <source>
        <dbReference type="ARBA" id="ARBA00012190"/>
    </source>
</evidence>
<dbReference type="Gene3D" id="1.10.260.170">
    <property type="match status" value="1"/>
</dbReference>
<organism evidence="14 15">
    <name type="scientific">Sungouiella intermedia</name>
    <dbReference type="NCBI Taxonomy" id="45354"/>
    <lineage>
        <taxon>Eukaryota</taxon>
        <taxon>Fungi</taxon>
        <taxon>Dikarya</taxon>
        <taxon>Ascomycota</taxon>
        <taxon>Saccharomycotina</taxon>
        <taxon>Pichiomycetes</taxon>
        <taxon>Metschnikowiaceae</taxon>
        <taxon>Sungouiella</taxon>
    </lineage>
</organism>
<evidence type="ECO:0000256" key="11">
    <source>
        <dbReference type="RuleBase" id="RU271113"/>
    </source>
</evidence>
<evidence type="ECO:0000313" key="14">
    <source>
        <dbReference type="EMBL" id="SGZ55049.1"/>
    </source>
</evidence>
<feature type="compositionally biased region" description="Basic residues" evidence="12">
    <location>
        <begin position="538"/>
        <end position="552"/>
    </location>
</feature>
<keyword evidence="6 11" id="KW-0949">S-adenosyl-L-methionine</keyword>
<dbReference type="GO" id="GO:0032259">
    <property type="term" value="P:methylation"/>
    <property type="evidence" value="ECO:0007669"/>
    <property type="project" value="UniProtKB-KW"/>
</dbReference>
<dbReference type="EC" id="2.1.1.360" evidence="2 11"/>
<dbReference type="GO" id="GO:0140956">
    <property type="term" value="F:histone H3K79 trimethyltransferase activity"/>
    <property type="evidence" value="ECO:0007669"/>
    <property type="project" value="UniProtKB-EC"/>
</dbReference>
<evidence type="ECO:0000256" key="5">
    <source>
        <dbReference type="ARBA" id="ARBA00022679"/>
    </source>
</evidence>
<feature type="domain" description="DOT1" evidence="13">
    <location>
        <begin position="788"/>
        <end position="1106"/>
    </location>
</feature>
<dbReference type="STRING" id="45354.A0A1L0BUN3"/>
<dbReference type="InterPro" id="IPR025789">
    <property type="entry name" value="DOT1_dom"/>
</dbReference>
<evidence type="ECO:0000256" key="1">
    <source>
        <dbReference type="ARBA" id="ARBA00004123"/>
    </source>
</evidence>
<feature type="region of interest" description="Disordered" evidence="12">
    <location>
        <begin position="523"/>
        <end position="598"/>
    </location>
</feature>
<dbReference type="OrthoDB" id="443402at2759"/>
<dbReference type="PROSITE" id="PS51569">
    <property type="entry name" value="DOT1"/>
    <property type="match status" value="1"/>
</dbReference>
<comment type="miscellaneous">
    <text evidence="11">In contrast to other lysine histone methyltransferases, it does not contain a SET domain, suggesting the existence of another mechanism for methylation of lysine residues of histones.</text>
</comment>
<dbReference type="Proteomes" id="UP000182334">
    <property type="component" value="Chromosome V"/>
</dbReference>
<dbReference type="Gene3D" id="3.40.50.150">
    <property type="entry name" value="Vaccinia Virus protein VP39"/>
    <property type="match status" value="1"/>
</dbReference>
<dbReference type="FunFam" id="3.40.50.150:FF:000033">
    <property type="entry name" value="Histone-lysine N-methyltransferase, H3 lysine-79 specific"/>
    <property type="match status" value="1"/>
</dbReference>
<evidence type="ECO:0000256" key="3">
    <source>
        <dbReference type="ARBA" id="ARBA00020987"/>
    </source>
</evidence>
<comment type="function">
    <text evidence="11">Histone methyltransferase that specifically trimethylates histone H3 to form H3K79me3. This methylation is required for telomere silencing and for the pachytene checkpoint during the meiotic cell cycle by allowing the recruitment of RAD9 to double strand breaks. Nucleosomes are preferred as substrate compared to free histone.</text>
</comment>
<keyword evidence="7 11" id="KW-0156">Chromatin regulator</keyword>
<dbReference type="PANTHER" id="PTHR21451:SF0">
    <property type="entry name" value="HISTONE-LYSINE N-METHYLTRANSFERASE, H3 LYSINE-79 SPECIFIC"/>
    <property type="match status" value="1"/>
</dbReference>
<feature type="compositionally biased region" description="Acidic residues" evidence="12">
    <location>
        <begin position="557"/>
        <end position="584"/>
    </location>
</feature>
<evidence type="ECO:0000256" key="10">
    <source>
        <dbReference type="ARBA" id="ARBA00047770"/>
    </source>
</evidence>
<keyword evidence="5 11" id="KW-0808">Transferase</keyword>
<name>A0A1L0BUN3_9ASCO</name>
<dbReference type="InterPro" id="IPR030445">
    <property type="entry name" value="H3-K79_meTrfase"/>
</dbReference>
<dbReference type="AlphaFoldDB" id="A0A1L0BUN3"/>
<comment type="activity regulation">
    <text evidence="11">Ubiquitination of histone H2B to form H2BK123ub1 is required for efficient DOT1 methyltransferase activity on histone H3.</text>
</comment>
<reference evidence="14 15" key="1">
    <citation type="submission" date="2016-10" db="EMBL/GenBank/DDBJ databases">
        <authorList>
            <person name="de Groot N.N."/>
        </authorList>
    </citation>
    <scope>NUCLEOTIDE SEQUENCE [LARGE SCALE GENOMIC DNA]</scope>
    <source>
        <strain evidence="14 15">CBS 141442</strain>
    </source>
</reference>
<evidence type="ECO:0000256" key="8">
    <source>
        <dbReference type="ARBA" id="ARBA00023242"/>
    </source>
</evidence>
<gene>
    <name evidence="14" type="ORF">SAMEA4029010_CIC11G00000002421</name>
</gene>
<keyword evidence="8 11" id="KW-0539">Nucleus</keyword>
<evidence type="ECO:0000256" key="4">
    <source>
        <dbReference type="ARBA" id="ARBA00022603"/>
    </source>
</evidence>
<evidence type="ECO:0000256" key="6">
    <source>
        <dbReference type="ARBA" id="ARBA00022691"/>
    </source>
</evidence>
<accession>A0A1L0BUN3</accession>
<comment type="subcellular location">
    <subcellularLocation>
        <location evidence="1 11">Nucleus</location>
    </subcellularLocation>
</comment>
<dbReference type="SUPFAM" id="SSF53335">
    <property type="entry name" value="S-adenosyl-L-methionine-dependent methyltransferases"/>
    <property type="match status" value="1"/>
</dbReference>
<sequence length="1106" mass="127559">MPRLELHIVKGDDISQNKGMPLKLAHLLNSELKGESRTASPPCKDGDHGLMTPLLSEMLSPHSVKSEDDSSPAGIAAFAQVELVRSAFVLKFPDALWADIMEVLNKTQITPGLTKPEVQLIVHEWYQLLPINYQLLEYECFMRDRRTIHAKIANLEDLYGQKRGQLSEDHIVAFEVCYELEGYLLSDVTMLLPDVLPDDIHALVTAHFPHNPKWLSRELGFINACIKVNEPLEFIQHNLVFRKALEVKTRLQALIRKAQREDAPPPPAPLTEEEIFRKERIKEFIKSDLTANGLKRYGPWRADKFKIQEIRDVLKEMGGSEAVPFTKLELELVRESLKHDTPMDDLLQLLVFRSEKEVEEKQKKLEIACVRQKRFANDVERLIYEAQWYALMAGESGGRRRRHTRNEVELDDLRKQALVKKEKVVKEFTPEELEEKEKKRALRNQRRAETIRRKEEEKELLKQQRLTRIVRVRRTRKALKEKSSKVSALIEEARWFQSVTGDGKYIKSGEKRKRIPTYHLIPEFQNRQQLKSAQKRLVEKKKQKQSKQRRGRRSQEESSESETDSDADELEELQDAIDSDEDTNTVEVSPFDPVSIMHDTPVPLNSRQLFNESISSHQTVPSPIIFSDDVLVMLQPSNVLPINNVVAAKVIKENMKSYKRLPLSFPPFEIAEGNGKTKMNSRNILHVRYLLYPQHTEQFILATPKSNELDPIFELQKIIEIHYALYFSHSQMLKEVFYEEFCVKLVAAVEEDKFSDFMYIIDKWNALMLELSPYAIEVDPLIDINGSLRGYLPKSYKFEPTVLDLKLDTFYLEVLNAGDSIPDHVMKPIFTTFMPPSVHPVQGLPPHTLPTERFITRYRHLRPATYAQAFISLLNRMTELSRFAVQQLLLRAYTRIVSPDSRKLRCYKAFTAEVYGELLPSFVSEVLTKVGLKPEDKFYDLGSGVGNTTFQAALEFGVKDSGGCEIMKHASKLTELQENFMQKQLIVLGLKPLPLSFALHQSFVENEEVRKKCVDCNILIVNNYLFDFPLNVEVGKLLYGLKPGSKIISLRNFIPPRYKAGADKTIFDYLKVEKFEMSDYLSVSWTANKVPYYISTVGSTIQLEYL</sequence>
<evidence type="ECO:0000313" key="15">
    <source>
        <dbReference type="Proteomes" id="UP000182334"/>
    </source>
</evidence>
<comment type="similarity">
    <text evidence="11">Belongs to the class I-like SAM-binding methyltransferase superfamily. DOT1 family.</text>
</comment>
<proteinExistence type="inferred from homology"/>
<dbReference type="GO" id="GO:0005634">
    <property type="term" value="C:nucleus"/>
    <property type="evidence" value="ECO:0007669"/>
    <property type="project" value="UniProtKB-SubCell"/>
</dbReference>
<dbReference type="Pfam" id="PF08123">
    <property type="entry name" value="DOT1"/>
    <property type="match status" value="1"/>
</dbReference>
<keyword evidence="4 11" id="KW-0489">Methyltransferase</keyword>
<dbReference type="InterPro" id="IPR029063">
    <property type="entry name" value="SAM-dependent_MTases_sf"/>
</dbReference>
<protein>
    <recommendedName>
        <fullName evidence="3 11">Histone-lysine N-methyltransferase, H3 lysine-79 specific</fullName>
        <ecNumber evidence="2 11">2.1.1.360</ecNumber>
    </recommendedName>
    <alternativeName>
        <fullName evidence="9 11">Histone H3-K79 methyltransferase</fullName>
    </alternativeName>
</protein>
<dbReference type="EMBL" id="LT635760">
    <property type="protein sequence ID" value="SGZ55049.1"/>
    <property type="molecule type" value="Genomic_DNA"/>
</dbReference>